<evidence type="ECO:0000256" key="4">
    <source>
        <dbReference type="ARBA" id="ARBA00023136"/>
    </source>
</evidence>
<comment type="caution">
    <text evidence="9">The sequence shown here is derived from an EMBL/GenBank/DDBJ whole genome shotgun (WGS) entry which is preliminary data.</text>
</comment>
<evidence type="ECO:0000259" key="8">
    <source>
        <dbReference type="Pfam" id="PF14322"/>
    </source>
</evidence>
<dbReference type="Pfam" id="PF14322">
    <property type="entry name" value="SusD-like_3"/>
    <property type="match status" value="1"/>
</dbReference>
<dbReference type="OrthoDB" id="617686at2"/>
<feature type="domain" description="RagB/SusD" evidence="7">
    <location>
        <begin position="305"/>
        <end position="519"/>
    </location>
</feature>
<dbReference type="Gene3D" id="1.25.40.390">
    <property type="match status" value="1"/>
</dbReference>
<evidence type="ECO:0000256" key="5">
    <source>
        <dbReference type="ARBA" id="ARBA00023237"/>
    </source>
</evidence>
<reference evidence="9 10" key="1">
    <citation type="submission" date="2019-03" db="EMBL/GenBank/DDBJ databases">
        <title>Freshwater and sediment microbial communities from various areas in North America, analyzing microbe dynamics in response to fracking.</title>
        <authorList>
            <person name="Lamendella R."/>
        </authorList>
    </citation>
    <scope>NUCLEOTIDE SEQUENCE [LARGE SCALE GENOMIC DNA]</scope>
    <source>
        <strain evidence="9 10">114D</strain>
    </source>
</reference>
<evidence type="ECO:0000259" key="7">
    <source>
        <dbReference type="Pfam" id="PF07980"/>
    </source>
</evidence>
<proteinExistence type="inferred from homology"/>
<dbReference type="InterPro" id="IPR011990">
    <property type="entry name" value="TPR-like_helical_dom_sf"/>
</dbReference>
<dbReference type="PROSITE" id="PS51257">
    <property type="entry name" value="PROKAR_LIPOPROTEIN"/>
    <property type="match status" value="1"/>
</dbReference>
<evidence type="ECO:0000256" key="6">
    <source>
        <dbReference type="SAM" id="SignalP"/>
    </source>
</evidence>
<comment type="similarity">
    <text evidence="2">Belongs to the SusD family.</text>
</comment>
<dbReference type="Pfam" id="PF07980">
    <property type="entry name" value="SusD_RagB"/>
    <property type="match status" value="1"/>
</dbReference>
<dbReference type="EMBL" id="SNWI01000011">
    <property type="protein sequence ID" value="TDN96633.1"/>
    <property type="molecule type" value="Genomic_DNA"/>
</dbReference>
<dbReference type="InterPro" id="IPR033985">
    <property type="entry name" value="SusD-like_N"/>
</dbReference>
<dbReference type="AlphaFoldDB" id="A0A4R6GNG4"/>
<dbReference type="RefSeq" id="WP_133466590.1">
    <property type="nucleotide sequence ID" value="NZ_SNWI01000011.1"/>
</dbReference>
<keyword evidence="4" id="KW-0472">Membrane</keyword>
<feature type="chain" id="PRO_5020492264" evidence="6">
    <location>
        <begin position="20"/>
        <end position="519"/>
    </location>
</feature>
<keyword evidence="3 6" id="KW-0732">Signal</keyword>
<evidence type="ECO:0000313" key="9">
    <source>
        <dbReference type="EMBL" id="TDN96633.1"/>
    </source>
</evidence>
<evidence type="ECO:0000313" key="10">
    <source>
        <dbReference type="Proteomes" id="UP000294848"/>
    </source>
</evidence>
<gene>
    <name evidence="9" type="ORF">DET52_1113</name>
</gene>
<organism evidence="9 10">
    <name type="scientific">Sunxiuqinia elliptica</name>
    <dbReference type="NCBI Taxonomy" id="655355"/>
    <lineage>
        <taxon>Bacteria</taxon>
        <taxon>Pseudomonadati</taxon>
        <taxon>Bacteroidota</taxon>
        <taxon>Bacteroidia</taxon>
        <taxon>Marinilabiliales</taxon>
        <taxon>Prolixibacteraceae</taxon>
        <taxon>Sunxiuqinia</taxon>
    </lineage>
</organism>
<accession>A0A4R6GNG4</accession>
<feature type="signal peptide" evidence="6">
    <location>
        <begin position="1"/>
        <end position="19"/>
    </location>
</feature>
<feature type="domain" description="SusD-like N-terminal" evidence="8">
    <location>
        <begin position="95"/>
        <end position="216"/>
    </location>
</feature>
<dbReference type="SUPFAM" id="SSF48452">
    <property type="entry name" value="TPR-like"/>
    <property type="match status" value="1"/>
</dbReference>
<sequence length="519" mass="59369">MKKTKIFLTISFAFGLLFTACELTEDPKFLASDNLFSDVVGANTVLNGVYASLNDFSYYGADYHHLLNFASGMYNSNRDATLKDIGAMNPPANLNFVTNVWRVTFQTISRANNLLSGLSGVELADAAEQDNIMGQAYFLRSLSYFNLVRIYGKCPLIIEPVTSDNPYAAMADPNDIYTQIIKDAEMAEQLLPEKGSETLGRPAKTAANMLLAKVYMQLAGGQTAGQTDNWQKAYDEAIKVYGRHSLVSDFASLWQPETSNNTSESIFEVQGNIENTLRLFQLWTPSNGYAGRNSWGRFKSNLEVYDNHVNTYPNDPRIQYTFVTEWTKFLANGNTQIQKTYPDFTKRNNKDKSYPWNYKFFNKDINSDNYNTDQNFIVFRYADLLLMLAEIENELNGPENAYQYVDEVLARARVAGGASSDQPANWSEMDQEQFRERIMFEYNFELLNELHEYFNNRRRGYDWFKKHVIEAHNNHPGYDFSKPRDILYPDNPRIMVMPIPEDELSANPKMSGTDQNSGY</sequence>
<dbReference type="InterPro" id="IPR012944">
    <property type="entry name" value="SusD_RagB_dom"/>
</dbReference>
<comment type="subcellular location">
    <subcellularLocation>
        <location evidence="1">Cell outer membrane</location>
    </subcellularLocation>
</comment>
<evidence type="ECO:0000256" key="1">
    <source>
        <dbReference type="ARBA" id="ARBA00004442"/>
    </source>
</evidence>
<dbReference type="GO" id="GO:0009279">
    <property type="term" value="C:cell outer membrane"/>
    <property type="evidence" value="ECO:0007669"/>
    <property type="project" value="UniProtKB-SubCell"/>
</dbReference>
<evidence type="ECO:0000256" key="3">
    <source>
        <dbReference type="ARBA" id="ARBA00022729"/>
    </source>
</evidence>
<keyword evidence="5" id="KW-0998">Cell outer membrane</keyword>
<evidence type="ECO:0000256" key="2">
    <source>
        <dbReference type="ARBA" id="ARBA00006275"/>
    </source>
</evidence>
<protein>
    <submittedName>
        <fullName evidence="9">Putative outer membrane starch-binding protein</fullName>
    </submittedName>
</protein>
<dbReference type="Proteomes" id="UP000294848">
    <property type="component" value="Unassembled WGS sequence"/>
</dbReference>
<name>A0A4R6GNG4_9BACT</name>